<reference evidence="4 5" key="1">
    <citation type="journal article" date="2019" name="J. Hered.">
        <title>An Improved Genome Assembly for Drosophila navojoa, the Basal Species in the mojavensis Cluster.</title>
        <authorList>
            <person name="Vanderlinde T."/>
            <person name="Dupim E.G."/>
            <person name="Nazario-Yepiz N.O."/>
            <person name="Carvalho A.B."/>
        </authorList>
    </citation>
    <scope>NUCLEOTIDE SEQUENCE [LARGE SCALE GENOMIC DNA]</scope>
    <source>
        <strain evidence="4">Navoj_Jal97</strain>
        <tissue evidence="4">Whole organism</tissue>
    </source>
</reference>
<dbReference type="PROSITE" id="PS51406">
    <property type="entry name" value="FIBRINOGEN_C_2"/>
    <property type="match status" value="1"/>
</dbReference>
<gene>
    <name evidence="4" type="ORF">AWZ03_000002</name>
</gene>
<dbReference type="SUPFAM" id="SSF56496">
    <property type="entry name" value="Fibrinogen C-terminal domain-like"/>
    <property type="match status" value="1"/>
</dbReference>
<feature type="domain" description="Fibrinogen C-terminal" evidence="3">
    <location>
        <begin position="230"/>
        <end position="448"/>
    </location>
</feature>
<dbReference type="EMBL" id="LSRL02000001">
    <property type="protein sequence ID" value="TDG53187.1"/>
    <property type="molecule type" value="Genomic_DNA"/>
</dbReference>
<sequence>MGTPTLRLFLVLVCCACSWTEALQEPTVPTQAPPAPTLWRGRNYRPHHATPTVAPTAAQHSEIKQLMTNLHDRVGILATLDEDQRHRLEVIDKKIDQLLDSNTGRMESLKAQQLNFQQRLDSFEHIQRLTRHTLDELKELSRQTRDIPEQHMDLFYRTESPPTTQGRSSNGTELDVASRLDALATFLVSLAYNVKETQQGVAKLLQSTNNIRRRLANRKPQSALPAQGVAPVEEHATSCLQSYLAVNGILKLQLTPQSDAFYVPCQDDGWTVVMNRSSDDVSFERSWLDYKEGFGNIAGDFFIGLDKLHALTSSTLHELRIWMQDFENNVAVAGYDSFAISGERELYALSLLGRYQEHLHPPAGDSLSYHAGAKFSTFDSDNDNCLECSCAQRHKAGGWFNACGTSNLMGVHYSKDYQRAGETGIYWDTFQGKDYSLRRIKMLIRPIVQDEARR</sequence>
<dbReference type="InterPro" id="IPR002181">
    <property type="entry name" value="Fibrinogen_a/b/g_C_dom"/>
</dbReference>
<dbReference type="OrthoDB" id="6145874at2759"/>
<evidence type="ECO:0000259" key="3">
    <source>
        <dbReference type="PROSITE" id="PS51406"/>
    </source>
</evidence>
<organism evidence="4 5">
    <name type="scientific">Drosophila navojoa</name>
    <name type="common">Fruit fly</name>
    <dbReference type="NCBI Taxonomy" id="7232"/>
    <lineage>
        <taxon>Eukaryota</taxon>
        <taxon>Metazoa</taxon>
        <taxon>Ecdysozoa</taxon>
        <taxon>Arthropoda</taxon>
        <taxon>Hexapoda</taxon>
        <taxon>Insecta</taxon>
        <taxon>Pterygota</taxon>
        <taxon>Neoptera</taxon>
        <taxon>Endopterygota</taxon>
        <taxon>Diptera</taxon>
        <taxon>Brachycera</taxon>
        <taxon>Muscomorpha</taxon>
        <taxon>Ephydroidea</taxon>
        <taxon>Drosophilidae</taxon>
        <taxon>Drosophila</taxon>
    </lineage>
</organism>
<keyword evidence="2" id="KW-0732">Signal</keyword>
<dbReference type="Gene3D" id="3.90.215.10">
    <property type="entry name" value="Gamma Fibrinogen, chain A, domain 1"/>
    <property type="match status" value="1"/>
</dbReference>
<dbReference type="STRING" id="7232.A0A484BWI3"/>
<dbReference type="OMA" id="NYAQAGE"/>
<dbReference type="PANTHER" id="PTHR19143:SF327">
    <property type="entry name" value="FI21813P1-RELATED"/>
    <property type="match status" value="1"/>
</dbReference>
<dbReference type="InterPro" id="IPR050373">
    <property type="entry name" value="Fibrinogen_C-term_domain"/>
</dbReference>
<dbReference type="CDD" id="cd00087">
    <property type="entry name" value="FReD"/>
    <property type="match status" value="1"/>
</dbReference>
<feature type="region of interest" description="Disordered" evidence="1">
    <location>
        <begin position="25"/>
        <end position="52"/>
    </location>
</feature>
<accession>A0A484BWI3</accession>
<dbReference type="InterPro" id="IPR014716">
    <property type="entry name" value="Fibrinogen_a/b/g_C_1"/>
</dbReference>
<feature type="chain" id="PRO_5019793632" description="Fibrinogen C-terminal domain-containing protein" evidence="2">
    <location>
        <begin position="23"/>
        <end position="454"/>
    </location>
</feature>
<dbReference type="PANTHER" id="PTHR19143">
    <property type="entry name" value="FIBRINOGEN/TENASCIN/ANGIOPOEITIN"/>
    <property type="match status" value="1"/>
</dbReference>
<dbReference type="AlphaFoldDB" id="A0A484BWI3"/>
<evidence type="ECO:0000256" key="2">
    <source>
        <dbReference type="SAM" id="SignalP"/>
    </source>
</evidence>
<name>A0A484BWI3_DRONA</name>
<feature type="signal peptide" evidence="2">
    <location>
        <begin position="1"/>
        <end position="22"/>
    </location>
</feature>
<dbReference type="SMART" id="SM00186">
    <property type="entry name" value="FBG"/>
    <property type="match status" value="1"/>
</dbReference>
<dbReference type="Pfam" id="PF00147">
    <property type="entry name" value="Fibrinogen_C"/>
    <property type="match status" value="1"/>
</dbReference>
<evidence type="ECO:0000313" key="5">
    <source>
        <dbReference type="Proteomes" id="UP000295192"/>
    </source>
</evidence>
<evidence type="ECO:0000313" key="4">
    <source>
        <dbReference type="EMBL" id="TDG53187.1"/>
    </source>
</evidence>
<dbReference type="GO" id="GO:0005615">
    <property type="term" value="C:extracellular space"/>
    <property type="evidence" value="ECO:0007669"/>
    <property type="project" value="TreeGrafter"/>
</dbReference>
<dbReference type="InterPro" id="IPR036056">
    <property type="entry name" value="Fibrinogen-like_C"/>
</dbReference>
<comment type="caution">
    <text evidence="4">The sequence shown here is derived from an EMBL/GenBank/DDBJ whole genome shotgun (WGS) entry which is preliminary data.</text>
</comment>
<proteinExistence type="predicted"/>
<protein>
    <recommendedName>
        <fullName evidence="3">Fibrinogen C-terminal domain-containing protein</fullName>
    </recommendedName>
</protein>
<keyword evidence="5" id="KW-1185">Reference proteome</keyword>
<dbReference type="Proteomes" id="UP000295192">
    <property type="component" value="Unassembled WGS sequence"/>
</dbReference>
<evidence type="ECO:0000256" key="1">
    <source>
        <dbReference type="SAM" id="MobiDB-lite"/>
    </source>
</evidence>